<comment type="caution">
    <text evidence="1">The sequence shown here is derived from an EMBL/GenBank/DDBJ whole genome shotgun (WGS) entry which is preliminary data.</text>
</comment>
<evidence type="ECO:0000313" key="1">
    <source>
        <dbReference type="EMBL" id="PRZ12143.1"/>
    </source>
</evidence>
<protein>
    <submittedName>
        <fullName evidence="1">Uncharacterized protein</fullName>
    </submittedName>
</protein>
<accession>A0ABX5EMD1</accession>
<sequence length="42" mass="5128">MEIDFRNSRFYEKIVSRNMNVTYVSPLLQIMDDCTTILERRE</sequence>
<organism evidence="1 2">
    <name type="scientific">Laceyella sediminis</name>
    <dbReference type="NCBI Taxonomy" id="573074"/>
    <lineage>
        <taxon>Bacteria</taxon>
        <taxon>Bacillati</taxon>
        <taxon>Bacillota</taxon>
        <taxon>Bacilli</taxon>
        <taxon>Bacillales</taxon>
        <taxon>Thermoactinomycetaceae</taxon>
        <taxon>Laceyella</taxon>
    </lineage>
</organism>
<keyword evidence="2" id="KW-1185">Reference proteome</keyword>
<proteinExistence type="predicted"/>
<name>A0ABX5EMD1_9BACL</name>
<reference evidence="1 2" key="1">
    <citation type="submission" date="2018-03" db="EMBL/GenBank/DDBJ databases">
        <title>Genomic Encyclopedia of Archaeal and Bacterial Type Strains, Phase II (KMG-II): from individual species to whole genera.</title>
        <authorList>
            <person name="Goeker M."/>
        </authorList>
    </citation>
    <scope>NUCLEOTIDE SEQUENCE [LARGE SCALE GENOMIC DNA]</scope>
    <source>
        <strain evidence="1 2">RHA1</strain>
    </source>
</reference>
<dbReference type="EMBL" id="PVTZ01000016">
    <property type="protein sequence ID" value="PRZ12143.1"/>
    <property type="molecule type" value="Genomic_DNA"/>
</dbReference>
<evidence type="ECO:0000313" key="2">
    <source>
        <dbReference type="Proteomes" id="UP000238836"/>
    </source>
</evidence>
<dbReference type="Proteomes" id="UP000238836">
    <property type="component" value="Unassembled WGS sequence"/>
</dbReference>
<gene>
    <name evidence="1" type="ORF">CLV36_11623</name>
</gene>